<dbReference type="GO" id="GO:0005634">
    <property type="term" value="C:nucleus"/>
    <property type="evidence" value="ECO:0007669"/>
    <property type="project" value="UniProtKB-SubCell"/>
</dbReference>
<reference evidence="5" key="1">
    <citation type="submission" date="2021-01" db="EMBL/GenBank/DDBJ databases">
        <authorList>
            <person name="Kaushik A."/>
        </authorList>
    </citation>
    <scope>NUCLEOTIDE SEQUENCE</scope>
    <source>
        <strain evidence="5">AG3-T5</strain>
    </source>
</reference>
<dbReference type="GO" id="GO:0008270">
    <property type="term" value="F:zinc ion binding"/>
    <property type="evidence" value="ECO:0007669"/>
    <property type="project" value="InterPro"/>
</dbReference>
<dbReference type="CDD" id="cd00067">
    <property type="entry name" value="GAL4"/>
    <property type="match status" value="1"/>
</dbReference>
<gene>
    <name evidence="5" type="ORF">RDB_LOCUS7858</name>
</gene>
<evidence type="ECO:0000313" key="6">
    <source>
        <dbReference type="Proteomes" id="UP000663841"/>
    </source>
</evidence>
<dbReference type="SMART" id="SM00066">
    <property type="entry name" value="GAL4"/>
    <property type="match status" value="1"/>
</dbReference>
<dbReference type="InterPro" id="IPR036864">
    <property type="entry name" value="Zn2-C6_fun-type_DNA-bd_sf"/>
</dbReference>
<evidence type="ECO:0000256" key="3">
    <source>
        <dbReference type="SAM" id="MobiDB-lite"/>
    </source>
</evidence>
<dbReference type="Pfam" id="PF11951">
    <property type="entry name" value="Fungal_trans_2"/>
    <property type="match status" value="1"/>
</dbReference>
<comment type="caution">
    <text evidence="5">The sequence shown here is derived from an EMBL/GenBank/DDBJ whole genome shotgun (WGS) entry which is preliminary data.</text>
</comment>
<evidence type="ECO:0000313" key="5">
    <source>
        <dbReference type="EMBL" id="CAE6401182.1"/>
    </source>
</evidence>
<organism evidence="5 6">
    <name type="scientific">Rhizoctonia solani</name>
    <dbReference type="NCBI Taxonomy" id="456999"/>
    <lineage>
        <taxon>Eukaryota</taxon>
        <taxon>Fungi</taxon>
        <taxon>Dikarya</taxon>
        <taxon>Basidiomycota</taxon>
        <taxon>Agaricomycotina</taxon>
        <taxon>Agaricomycetes</taxon>
        <taxon>Cantharellales</taxon>
        <taxon>Ceratobasidiaceae</taxon>
        <taxon>Rhizoctonia</taxon>
    </lineage>
</organism>
<dbReference type="GO" id="GO:0000981">
    <property type="term" value="F:DNA-binding transcription factor activity, RNA polymerase II-specific"/>
    <property type="evidence" value="ECO:0007669"/>
    <property type="project" value="InterPro"/>
</dbReference>
<dbReference type="PROSITE" id="PS50048">
    <property type="entry name" value="ZN2_CY6_FUNGAL_2"/>
    <property type="match status" value="1"/>
</dbReference>
<name>A0A8H2WQU1_9AGAM</name>
<dbReference type="InterPro" id="IPR021858">
    <property type="entry name" value="Fun_TF"/>
</dbReference>
<evidence type="ECO:0000256" key="2">
    <source>
        <dbReference type="ARBA" id="ARBA00023242"/>
    </source>
</evidence>
<feature type="region of interest" description="Disordered" evidence="3">
    <location>
        <begin position="59"/>
        <end position="110"/>
    </location>
</feature>
<feature type="domain" description="Zn(2)-C6 fungal-type" evidence="4">
    <location>
        <begin position="15"/>
        <end position="43"/>
    </location>
</feature>
<feature type="compositionally biased region" description="Basic and acidic residues" evidence="3">
    <location>
        <begin position="85"/>
        <end position="108"/>
    </location>
</feature>
<dbReference type="Pfam" id="PF00172">
    <property type="entry name" value="Zn_clus"/>
    <property type="match status" value="1"/>
</dbReference>
<dbReference type="InterPro" id="IPR001138">
    <property type="entry name" value="Zn2Cys6_DnaBD"/>
</dbReference>
<dbReference type="PROSITE" id="PS00463">
    <property type="entry name" value="ZN2_CY6_FUNGAL_1"/>
    <property type="match status" value="1"/>
</dbReference>
<comment type="subcellular location">
    <subcellularLocation>
        <location evidence="1">Nucleus</location>
    </subcellularLocation>
</comment>
<evidence type="ECO:0000259" key="4">
    <source>
        <dbReference type="PROSITE" id="PS50048"/>
    </source>
</evidence>
<dbReference type="EMBL" id="CAJMWW010000019">
    <property type="protein sequence ID" value="CAE6401182.1"/>
    <property type="molecule type" value="Genomic_DNA"/>
</dbReference>
<accession>A0A8H2WQU1</accession>
<sequence length="571" mass="65004">MQPTNKTLPGPAGTSCLTCKRRHKKCDRTKPVCDRCSKGGYECLGYGHNKSNRYTFEEALSSGPSSSSRSRSVLSASSVSSFSPRTHDSPRNDETLISNDKTDVHTDNEQSGTAHAHILALFNDDAVIYDTFPPTRSKIRVTGNGLPLPLGSENTAVTQRPVLPTSPLLFELASRMSRSVSIPHDVQDITEYVLSHWHRMMNITYFKPPGEQIEKFQKMSIWRLSTCSLSRQGMLIDARIHESILEGSHFNYSSEFTRWIEDFEQAVLARLNEPLGSCEFQERLNDILEMFFAKSRLFNATTTYELFRRVAPNFLQMIYSDPTLWPSQSDSILVSMAHLLASANYGPASYMVMDIMGSMIYGLPQLVDYNTEISLFHAEPHPVEWIDCFPGEFMILLAKINACRDQRSAEGWQGIERELVTWEPRPKFELKGLESWKSVAWLALQETWKQTLLMYLYLAVCCVPTDDPRIQSSLRQIFQLIGTIRRQDPPGLNVHVFAQCLITGICSRTEKHRRLVRERLGCAAETRFWMFRGPEIVPVLDHLWLGAGMEGKPVTWNDYLHSRHVVLPLSN</sequence>
<feature type="compositionally biased region" description="Low complexity" evidence="3">
    <location>
        <begin position="59"/>
        <end position="84"/>
    </location>
</feature>
<dbReference type="SUPFAM" id="SSF57701">
    <property type="entry name" value="Zn2/Cys6 DNA-binding domain"/>
    <property type="match status" value="1"/>
</dbReference>
<keyword evidence="2" id="KW-0539">Nucleus</keyword>
<dbReference type="AlphaFoldDB" id="A0A8H2WQU1"/>
<evidence type="ECO:0000256" key="1">
    <source>
        <dbReference type="ARBA" id="ARBA00004123"/>
    </source>
</evidence>
<dbReference type="PANTHER" id="PTHR37534:SF46">
    <property type="entry name" value="ZN(II)2CYS6 TRANSCRIPTION FACTOR (EUROFUNG)"/>
    <property type="match status" value="1"/>
</dbReference>
<dbReference type="PANTHER" id="PTHR37534">
    <property type="entry name" value="TRANSCRIPTIONAL ACTIVATOR PROTEIN UGA3"/>
    <property type="match status" value="1"/>
</dbReference>
<dbReference type="Gene3D" id="4.10.240.10">
    <property type="entry name" value="Zn(2)-C6 fungal-type DNA-binding domain"/>
    <property type="match status" value="1"/>
</dbReference>
<proteinExistence type="predicted"/>
<protein>
    <recommendedName>
        <fullName evidence="4">Zn(2)-C6 fungal-type domain-containing protein</fullName>
    </recommendedName>
</protein>
<dbReference type="Proteomes" id="UP000663841">
    <property type="component" value="Unassembled WGS sequence"/>
</dbReference>